<keyword evidence="1" id="KW-1133">Transmembrane helix</keyword>
<evidence type="ECO:0000259" key="2">
    <source>
        <dbReference type="Pfam" id="PF05569"/>
    </source>
</evidence>
<proteinExistence type="predicted"/>
<feature type="transmembrane region" description="Helical" evidence="1">
    <location>
        <begin position="289"/>
        <end position="308"/>
    </location>
</feature>
<dbReference type="InterPro" id="IPR008756">
    <property type="entry name" value="Peptidase_M56"/>
</dbReference>
<keyword evidence="4" id="KW-1185">Reference proteome</keyword>
<dbReference type="OrthoDB" id="9804799at2"/>
<reference evidence="3 4" key="1">
    <citation type="submission" date="2016-10" db="EMBL/GenBank/DDBJ databases">
        <authorList>
            <person name="de Groot N.N."/>
        </authorList>
    </citation>
    <scope>NUCLEOTIDE SEQUENCE [LARGE SCALE GENOMIC DNA]</scope>
    <source>
        <strain evidence="3 4">DSM 18978</strain>
    </source>
</reference>
<feature type="transmembrane region" description="Helical" evidence="1">
    <location>
        <begin position="6"/>
        <end position="28"/>
    </location>
</feature>
<feature type="transmembrane region" description="Helical" evidence="1">
    <location>
        <begin position="115"/>
        <end position="136"/>
    </location>
</feature>
<dbReference type="Pfam" id="PF05569">
    <property type="entry name" value="Peptidase_M56"/>
    <property type="match status" value="1"/>
</dbReference>
<protein>
    <submittedName>
        <fullName evidence="3">Signal transducer regulating beta-lactamase production, contains metallopeptidase domain</fullName>
    </submittedName>
</protein>
<dbReference type="AlphaFoldDB" id="A0A1G5L5F9"/>
<keyword evidence="1" id="KW-0472">Membrane</keyword>
<keyword evidence="1" id="KW-0812">Transmembrane</keyword>
<gene>
    <name evidence="3" type="ORF">SAMN03080606_04046</name>
</gene>
<dbReference type="PANTHER" id="PTHR34978:SF3">
    <property type="entry name" value="SLR0241 PROTEIN"/>
    <property type="match status" value="1"/>
</dbReference>
<evidence type="ECO:0000313" key="4">
    <source>
        <dbReference type="Proteomes" id="UP000198636"/>
    </source>
</evidence>
<accession>A0A1G5L5F9</accession>
<dbReference type="PANTHER" id="PTHR34978">
    <property type="entry name" value="POSSIBLE SENSOR-TRANSDUCER PROTEIN BLAR"/>
    <property type="match status" value="1"/>
</dbReference>
<evidence type="ECO:0000256" key="1">
    <source>
        <dbReference type="SAM" id="Phobius"/>
    </source>
</evidence>
<organism evidence="3 4">
    <name type="scientific">Alkaliphilus peptidifermentans DSM 18978</name>
    <dbReference type="NCBI Taxonomy" id="1120976"/>
    <lineage>
        <taxon>Bacteria</taxon>
        <taxon>Bacillati</taxon>
        <taxon>Bacillota</taxon>
        <taxon>Clostridia</taxon>
        <taxon>Peptostreptococcales</taxon>
        <taxon>Natronincolaceae</taxon>
        <taxon>Alkaliphilus</taxon>
    </lineage>
</organism>
<evidence type="ECO:0000313" key="3">
    <source>
        <dbReference type="EMBL" id="SCZ07681.1"/>
    </source>
</evidence>
<dbReference type="RefSeq" id="WP_091547288.1">
    <property type="nucleotide sequence ID" value="NZ_FMUS01000038.1"/>
</dbReference>
<name>A0A1G5L5F9_9FIRM</name>
<dbReference type="Proteomes" id="UP000198636">
    <property type="component" value="Unassembled WGS sequence"/>
</dbReference>
<feature type="transmembrane region" description="Helical" evidence="1">
    <location>
        <begin position="202"/>
        <end position="221"/>
    </location>
</feature>
<dbReference type="STRING" id="1120976.SAMN03080606_04046"/>
<dbReference type="InterPro" id="IPR052173">
    <property type="entry name" value="Beta-lactam_resp_regulator"/>
</dbReference>
<dbReference type="CDD" id="cd07341">
    <property type="entry name" value="M56_BlaR1_MecR1_like"/>
    <property type="match status" value="1"/>
</dbReference>
<feature type="transmembrane region" description="Helical" evidence="1">
    <location>
        <begin position="35"/>
        <end position="54"/>
    </location>
</feature>
<feature type="domain" description="Peptidase M56" evidence="2">
    <location>
        <begin position="7"/>
        <end position="280"/>
    </location>
</feature>
<dbReference type="EMBL" id="FMUS01000038">
    <property type="protein sequence ID" value="SCZ07681.1"/>
    <property type="molecule type" value="Genomic_DNA"/>
</dbReference>
<sequence>MSELFLTVLNMSLTASYVILFVILVRLILKKAPKVISYALWGVVAFRLIMPFSFESMFSLMPWNTNTVTIPHDIIYQQSPQINSGIEVVDSFVNSSLHVATNGASVNPLQIYTEIGGYIWILGIMVLLIYSVVSVLQLKRQLKSAQLIEKNIFEAKNLRTPFVLGLIKPKIYLPVGLNVEERRYILLHEETHIHRKDHIIKVLAFIILSIHWFNPLVWIAFMLMSTDMELSCDERVLKEMDGEIKKTYANSLLALANGRHILNGSPLAFGEGNVKGRIKNVLNYKKPKFLVIVLSVIIATVVGIGLLANPESWNSGYLVKNGENSSMPRLITGYIVIEDNLLYLDEVEIITREDKERIEELDLNADMPNGYHIYNEDIEKQTFEITNETTYTFFDYLRLFIKDEDSDRLYITTKKEEFILHLNESYYDSPPAQKVPFFIEEKDGKVINITEKFEFTI</sequence>